<dbReference type="PROSITE" id="PS00759">
    <property type="entry name" value="ARGE_DAPE_CPG2_2"/>
    <property type="match status" value="1"/>
</dbReference>
<dbReference type="Gene3D" id="3.30.70.360">
    <property type="match status" value="1"/>
</dbReference>
<sequence>MAGDRIGAAEMLRRLVAFDTTSRNSNLELIDYVRGYLAGHGVESELVFDHGGAKANLYATVGPRDQGGIILSGHTDVVPIDDQDWDTDPWVVTERHGRLYGRGTCDMKGFVACCLALVPEFIERGLKAPIHLAFSYDEEVGCLGVHSLIAHVVQHHPKPKLCLVGEPTMMQVVDAHKGIRSFVTTVTGLEAHSSQTHVGVNAVMVAAELIGFLGRLGDDLRAQGDATGRFTPPYTTLSVGTIEGGTAVNIIPRHCRFAWEYRSLPGTDAEEPIRRFEEHVRTRVLPALEEKAPGIAAITTVPRSVTPALRPDPGSAAETLAKALAGVNDTLAVSYATEAGIFQVHGIPTVVCGPGDILQAHRPNEFVDAAQIDACVAFLRKLADRICVS</sequence>
<dbReference type="OrthoDB" id="9809784at2"/>
<evidence type="ECO:0000313" key="12">
    <source>
        <dbReference type="Proteomes" id="UP000245461"/>
    </source>
</evidence>
<comment type="similarity">
    <text evidence="2">Belongs to the peptidase M20A family. ArgE subfamily.</text>
</comment>
<dbReference type="GO" id="GO:0046872">
    <property type="term" value="F:metal ion binding"/>
    <property type="evidence" value="ECO:0007669"/>
    <property type="project" value="UniProtKB-KW"/>
</dbReference>
<evidence type="ECO:0000256" key="7">
    <source>
        <dbReference type="ARBA" id="ARBA00022801"/>
    </source>
</evidence>
<dbReference type="NCBIfam" id="TIGR01892">
    <property type="entry name" value="AcOrn-deacetyl"/>
    <property type="match status" value="1"/>
</dbReference>
<keyword evidence="3" id="KW-0963">Cytoplasm</keyword>
<dbReference type="Gene3D" id="3.40.630.10">
    <property type="entry name" value="Zn peptidases"/>
    <property type="match status" value="1"/>
</dbReference>
<evidence type="ECO:0000256" key="5">
    <source>
        <dbReference type="ARBA" id="ARBA00022605"/>
    </source>
</evidence>
<gene>
    <name evidence="11" type="primary">argE</name>
    <name evidence="11" type="ORF">DKG74_14445</name>
</gene>
<keyword evidence="9" id="KW-0170">Cobalt</keyword>
<comment type="cofactor">
    <cofactor evidence="1">
        <name>Zn(2+)</name>
        <dbReference type="ChEBI" id="CHEBI:29105"/>
    </cofactor>
</comment>
<dbReference type="GO" id="GO:0006526">
    <property type="term" value="P:L-arginine biosynthetic process"/>
    <property type="evidence" value="ECO:0007669"/>
    <property type="project" value="UniProtKB-KW"/>
</dbReference>
<dbReference type="InterPro" id="IPR010169">
    <property type="entry name" value="AcOrn-deacetyl"/>
</dbReference>
<evidence type="ECO:0000259" key="10">
    <source>
        <dbReference type="Pfam" id="PF07687"/>
    </source>
</evidence>
<dbReference type="NCBIfam" id="NF005710">
    <property type="entry name" value="PRK07522.1"/>
    <property type="match status" value="1"/>
</dbReference>
<proteinExistence type="inferred from homology"/>
<dbReference type="AlphaFoldDB" id="A0A317E3N4"/>
<name>A0A317E3N4_9PROT</name>
<dbReference type="PANTHER" id="PTHR43808:SF31">
    <property type="entry name" value="N-ACETYL-L-CITRULLINE DEACETYLASE"/>
    <property type="match status" value="1"/>
</dbReference>
<accession>A0A317E3N4</accession>
<evidence type="ECO:0000256" key="8">
    <source>
        <dbReference type="ARBA" id="ARBA00022833"/>
    </source>
</evidence>
<dbReference type="SUPFAM" id="SSF53187">
    <property type="entry name" value="Zn-dependent exopeptidases"/>
    <property type="match status" value="1"/>
</dbReference>
<evidence type="ECO:0000313" key="11">
    <source>
        <dbReference type="EMBL" id="PWR21202.1"/>
    </source>
</evidence>
<dbReference type="InterPro" id="IPR011650">
    <property type="entry name" value="Peptidase_M20_dimer"/>
</dbReference>
<evidence type="ECO:0000256" key="9">
    <source>
        <dbReference type="ARBA" id="ARBA00023285"/>
    </source>
</evidence>
<keyword evidence="4" id="KW-0055">Arginine biosynthesis</keyword>
<keyword evidence="6" id="KW-0479">Metal-binding</keyword>
<dbReference type="GO" id="GO:0008777">
    <property type="term" value="F:acetylornithine deacetylase activity"/>
    <property type="evidence" value="ECO:0007669"/>
    <property type="project" value="TreeGrafter"/>
</dbReference>
<dbReference type="InterPro" id="IPR001261">
    <property type="entry name" value="ArgE/DapE_CS"/>
</dbReference>
<dbReference type="Pfam" id="PF01546">
    <property type="entry name" value="Peptidase_M20"/>
    <property type="match status" value="1"/>
</dbReference>
<comment type="caution">
    <text evidence="11">The sequence shown here is derived from an EMBL/GenBank/DDBJ whole genome shotgun (WGS) entry which is preliminary data.</text>
</comment>
<dbReference type="InterPro" id="IPR050072">
    <property type="entry name" value="Peptidase_M20A"/>
</dbReference>
<dbReference type="SUPFAM" id="SSF55031">
    <property type="entry name" value="Bacterial exopeptidase dimerisation domain"/>
    <property type="match status" value="1"/>
</dbReference>
<evidence type="ECO:0000256" key="1">
    <source>
        <dbReference type="ARBA" id="ARBA00001947"/>
    </source>
</evidence>
<evidence type="ECO:0000256" key="2">
    <source>
        <dbReference type="ARBA" id="ARBA00005691"/>
    </source>
</evidence>
<evidence type="ECO:0000256" key="4">
    <source>
        <dbReference type="ARBA" id="ARBA00022571"/>
    </source>
</evidence>
<protein>
    <submittedName>
        <fullName evidence="11">Acetylornithine deacetylase</fullName>
    </submittedName>
</protein>
<dbReference type="CDD" id="cd03894">
    <property type="entry name" value="M20_ArgE"/>
    <property type="match status" value="1"/>
</dbReference>
<evidence type="ECO:0000256" key="6">
    <source>
        <dbReference type="ARBA" id="ARBA00022723"/>
    </source>
</evidence>
<dbReference type="InterPro" id="IPR036264">
    <property type="entry name" value="Bact_exopeptidase_dim_dom"/>
</dbReference>
<keyword evidence="5" id="KW-0028">Amino-acid biosynthesis</keyword>
<dbReference type="InterPro" id="IPR002933">
    <property type="entry name" value="Peptidase_M20"/>
</dbReference>
<dbReference type="PANTHER" id="PTHR43808">
    <property type="entry name" value="ACETYLORNITHINE DEACETYLASE"/>
    <property type="match status" value="1"/>
</dbReference>
<evidence type="ECO:0000256" key="3">
    <source>
        <dbReference type="ARBA" id="ARBA00022490"/>
    </source>
</evidence>
<dbReference type="RefSeq" id="WP_109906880.1">
    <property type="nucleotide sequence ID" value="NZ_QGLE01000008.1"/>
</dbReference>
<dbReference type="EMBL" id="QGLE01000008">
    <property type="protein sequence ID" value="PWR21202.1"/>
    <property type="molecule type" value="Genomic_DNA"/>
</dbReference>
<dbReference type="Proteomes" id="UP000245461">
    <property type="component" value="Unassembled WGS sequence"/>
</dbReference>
<keyword evidence="7" id="KW-0378">Hydrolase</keyword>
<feature type="domain" description="Peptidase M20 dimerisation" evidence="10">
    <location>
        <begin position="175"/>
        <end position="283"/>
    </location>
</feature>
<reference evidence="11 12" key="1">
    <citation type="submission" date="2018-05" db="EMBL/GenBank/DDBJ databases">
        <title>Zavarzinia sp. HR-AS.</title>
        <authorList>
            <person name="Lee Y."/>
            <person name="Jeon C.O."/>
        </authorList>
    </citation>
    <scope>NUCLEOTIDE SEQUENCE [LARGE SCALE GENOMIC DNA]</scope>
    <source>
        <strain evidence="11 12">HR-AS</strain>
    </source>
</reference>
<keyword evidence="8" id="KW-0862">Zinc</keyword>
<keyword evidence="12" id="KW-1185">Reference proteome</keyword>
<dbReference type="Pfam" id="PF07687">
    <property type="entry name" value="M20_dimer"/>
    <property type="match status" value="1"/>
</dbReference>
<organism evidence="11 12">
    <name type="scientific">Zavarzinia aquatilis</name>
    <dbReference type="NCBI Taxonomy" id="2211142"/>
    <lineage>
        <taxon>Bacteria</taxon>
        <taxon>Pseudomonadati</taxon>
        <taxon>Pseudomonadota</taxon>
        <taxon>Alphaproteobacteria</taxon>
        <taxon>Rhodospirillales</taxon>
        <taxon>Zavarziniaceae</taxon>
        <taxon>Zavarzinia</taxon>
    </lineage>
</organism>